<proteinExistence type="predicted"/>
<feature type="transmembrane region" description="Helical" evidence="7">
    <location>
        <begin position="45"/>
        <end position="67"/>
    </location>
</feature>
<evidence type="ECO:0000256" key="6">
    <source>
        <dbReference type="SAM" id="MobiDB-lite"/>
    </source>
</evidence>
<gene>
    <name evidence="8" type="ORF">CYMTET_10800</name>
</gene>
<keyword evidence="4 7" id="KW-1133">Transmembrane helix</keyword>
<organism evidence="8 9">
    <name type="scientific">Cymbomonas tetramitiformis</name>
    <dbReference type="NCBI Taxonomy" id="36881"/>
    <lineage>
        <taxon>Eukaryota</taxon>
        <taxon>Viridiplantae</taxon>
        <taxon>Chlorophyta</taxon>
        <taxon>Pyramimonadophyceae</taxon>
        <taxon>Pyramimonadales</taxon>
        <taxon>Pyramimonadaceae</taxon>
        <taxon>Cymbomonas</taxon>
    </lineage>
</organism>
<feature type="transmembrane region" description="Helical" evidence="7">
    <location>
        <begin position="12"/>
        <end position="33"/>
    </location>
</feature>
<sequence>MVDLESKKRDNWDSNLSFLFAAVGSAIGLGNVVRFPYLTYKHGGAAFFIPYLLCLFLLGIPILALEFMLGQRMQRGIVDAFANIHPRAWGLGVTALIGSFIINAYYNVIMAWSWVYLFESFRRNLRWGDTVESTEDFFDNEVLNKSADLENGLGTLNWKLSMSVIIQWTLVFLCTSKGVKTTEVVVKLSTPLPFIMLGILLGYGSSLDGAGDGVEAYIAKFEHESLSSIDPWVDAAGQIFFGLSVGGGMMVSYSSSQPKTAKAVSNTWIVALANSFCSIYAGFAVFCILGYLAHTSGDTVENVVPDSGFSLSFVTFPAAIYTMDVISESNDVCPRFLPVLWPAVFSIMVKFVTPTILFLLFMINMVQDFTENYGGYPGWAVGIFGWFMSVLFPLSAVVVGLFIPYEPKPAKFDEFKESDVVASAEINMKATKTSSEETGLEEASNLNRAASESAPQMNPMVVDSSDDRSSSVAEPEANQL</sequence>
<feature type="transmembrane region" description="Helical" evidence="7">
    <location>
        <begin position="339"/>
        <end position="363"/>
    </location>
</feature>
<dbReference type="EMBL" id="LGRX02003854">
    <property type="protein sequence ID" value="KAK3281407.1"/>
    <property type="molecule type" value="Genomic_DNA"/>
</dbReference>
<evidence type="ECO:0000256" key="3">
    <source>
        <dbReference type="ARBA" id="ARBA00022692"/>
    </source>
</evidence>
<evidence type="ECO:0000256" key="2">
    <source>
        <dbReference type="ARBA" id="ARBA00022448"/>
    </source>
</evidence>
<dbReference type="PANTHER" id="PTHR11616:SF240">
    <property type="entry name" value="BLOATED TUBULES, ISOFORM B-RELATED"/>
    <property type="match status" value="1"/>
</dbReference>
<keyword evidence="3 7" id="KW-0812">Transmembrane</keyword>
<evidence type="ECO:0000313" key="8">
    <source>
        <dbReference type="EMBL" id="KAK3281407.1"/>
    </source>
</evidence>
<evidence type="ECO:0000256" key="5">
    <source>
        <dbReference type="ARBA" id="ARBA00023136"/>
    </source>
</evidence>
<keyword evidence="9" id="KW-1185">Reference proteome</keyword>
<dbReference type="PRINTS" id="PR00176">
    <property type="entry name" value="NANEUSMPORT"/>
</dbReference>
<evidence type="ECO:0000256" key="4">
    <source>
        <dbReference type="ARBA" id="ARBA00022989"/>
    </source>
</evidence>
<protein>
    <submittedName>
        <fullName evidence="8">Uncharacterized protein</fullName>
    </submittedName>
</protein>
<keyword evidence="2" id="KW-0813">Transport</keyword>
<comment type="caution">
    <text evidence="8">The sequence shown here is derived from an EMBL/GenBank/DDBJ whole genome shotgun (WGS) entry which is preliminary data.</text>
</comment>
<dbReference type="GO" id="GO:0035725">
    <property type="term" value="P:sodium ion transmembrane transport"/>
    <property type="evidence" value="ECO:0007669"/>
    <property type="project" value="TreeGrafter"/>
</dbReference>
<feature type="region of interest" description="Disordered" evidence="6">
    <location>
        <begin position="431"/>
        <end position="480"/>
    </location>
</feature>
<dbReference type="PANTHER" id="PTHR11616">
    <property type="entry name" value="SODIUM/CHLORIDE DEPENDENT TRANSPORTER"/>
    <property type="match status" value="1"/>
</dbReference>
<feature type="transmembrane region" description="Helical" evidence="7">
    <location>
        <begin position="88"/>
        <end position="115"/>
    </location>
</feature>
<dbReference type="PROSITE" id="PS50267">
    <property type="entry name" value="NA_NEUROTRAN_SYMP_3"/>
    <property type="match status" value="1"/>
</dbReference>
<feature type="transmembrane region" description="Helical" evidence="7">
    <location>
        <begin position="383"/>
        <end position="403"/>
    </location>
</feature>
<feature type="transmembrane region" description="Helical" evidence="7">
    <location>
        <begin position="185"/>
        <end position="204"/>
    </location>
</feature>
<dbReference type="NCBIfam" id="NF037979">
    <property type="entry name" value="Na_transp"/>
    <property type="match status" value="1"/>
</dbReference>
<feature type="transmembrane region" description="Helical" evidence="7">
    <location>
        <begin position="156"/>
        <end position="173"/>
    </location>
</feature>
<feature type="compositionally biased region" description="Polar residues" evidence="6">
    <location>
        <begin position="444"/>
        <end position="456"/>
    </location>
</feature>
<evidence type="ECO:0000256" key="1">
    <source>
        <dbReference type="ARBA" id="ARBA00004141"/>
    </source>
</evidence>
<dbReference type="InterPro" id="IPR000175">
    <property type="entry name" value="Na/ntran_symport"/>
</dbReference>
<dbReference type="InterPro" id="IPR037272">
    <property type="entry name" value="SNS_sf"/>
</dbReference>
<evidence type="ECO:0000256" key="7">
    <source>
        <dbReference type="SAM" id="Phobius"/>
    </source>
</evidence>
<feature type="transmembrane region" description="Helical" evidence="7">
    <location>
        <begin position="268"/>
        <end position="293"/>
    </location>
</feature>
<dbReference type="Pfam" id="PF00209">
    <property type="entry name" value="SNF"/>
    <property type="match status" value="2"/>
</dbReference>
<reference evidence="8 9" key="1">
    <citation type="journal article" date="2015" name="Genome Biol. Evol.">
        <title>Comparative Genomics of a Bacterivorous Green Alga Reveals Evolutionary Causalities and Consequences of Phago-Mixotrophic Mode of Nutrition.</title>
        <authorList>
            <person name="Burns J.A."/>
            <person name="Paasch A."/>
            <person name="Narechania A."/>
            <person name="Kim E."/>
        </authorList>
    </citation>
    <scope>NUCLEOTIDE SEQUENCE [LARGE SCALE GENOMIC DNA]</scope>
    <source>
        <strain evidence="8 9">PLY_AMNH</strain>
    </source>
</reference>
<dbReference type="GO" id="GO:0005886">
    <property type="term" value="C:plasma membrane"/>
    <property type="evidence" value="ECO:0007669"/>
    <property type="project" value="TreeGrafter"/>
</dbReference>
<name>A0AAE0GNM2_9CHLO</name>
<feature type="transmembrane region" description="Helical" evidence="7">
    <location>
        <begin position="308"/>
        <end position="327"/>
    </location>
</feature>
<dbReference type="SUPFAM" id="SSF161070">
    <property type="entry name" value="SNF-like"/>
    <property type="match status" value="1"/>
</dbReference>
<comment type="subcellular location">
    <subcellularLocation>
        <location evidence="1">Membrane</location>
        <topology evidence="1">Multi-pass membrane protein</topology>
    </subcellularLocation>
</comment>
<dbReference type="Proteomes" id="UP001190700">
    <property type="component" value="Unassembled WGS sequence"/>
</dbReference>
<accession>A0AAE0GNM2</accession>
<dbReference type="AlphaFoldDB" id="A0AAE0GNM2"/>
<keyword evidence="5 7" id="KW-0472">Membrane</keyword>
<evidence type="ECO:0000313" key="9">
    <source>
        <dbReference type="Proteomes" id="UP001190700"/>
    </source>
</evidence>
<feature type="transmembrane region" description="Helical" evidence="7">
    <location>
        <begin position="235"/>
        <end position="256"/>
    </location>
</feature>